<gene>
    <name evidence="4" type="ORF">AWB95_17990</name>
</gene>
<evidence type="ECO:0000313" key="4">
    <source>
        <dbReference type="EMBL" id="ORV09197.1"/>
    </source>
</evidence>
<comment type="caution">
    <text evidence="4">The sequence shown here is derived from an EMBL/GenBank/DDBJ whole genome shotgun (WGS) entry which is preliminary data.</text>
</comment>
<name>A0A1X1RLZ2_MYCCE</name>
<keyword evidence="2" id="KW-1133">Transmembrane helix</keyword>
<dbReference type="Proteomes" id="UP000193907">
    <property type="component" value="Unassembled WGS sequence"/>
</dbReference>
<dbReference type="STRING" id="28045.AWB95_17990"/>
<reference evidence="4 5" key="1">
    <citation type="submission" date="2016-01" db="EMBL/GenBank/DDBJ databases">
        <title>The new phylogeny of the genus Mycobacterium.</title>
        <authorList>
            <person name="Tarcisio F."/>
            <person name="Conor M."/>
            <person name="Antonella G."/>
            <person name="Elisabetta G."/>
            <person name="Giulia F.S."/>
            <person name="Sara T."/>
            <person name="Anna F."/>
            <person name="Clotilde B."/>
            <person name="Roberto B."/>
            <person name="Veronica D.S."/>
            <person name="Fabio R."/>
            <person name="Monica P."/>
            <person name="Olivier J."/>
            <person name="Enrico T."/>
            <person name="Nicola S."/>
        </authorList>
    </citation>
    <scope>NUCLEOTIDE SEQUENCE [LARGE SCALE GENOMIC DNA]</scope>
    <source>
        <strain evidence="4 5">DSM 44243</strain>
    </source>
</reference>
<evidence type="ECO:0000313" key="5">
    <source>
        <dbReference type="Proteomes" id="UP000193907"/>
    </source>
</evidence>
<feature type="transmembrane region" description="Helical" evidence="2">
    <location>
        <begin position="287"/>
        <end position="311"/>
    </location>
</feature>
<dbReference type="AlphaFoldDB" id="A0A1X1RLZ2"/>
<feature type="compositionally biased region" description="Pro residues" evidence="1">
    <location>
        <begin position="333"/>
        <end position="368"/>
    </location>
</feature>
<evidence type="ECO:0000256" key="1">
    <source>
        <dbReference type="SAM" id="MobiDB-lite"/>
    </source>
</evidence>
<organism evidence="4 5">
    <name type="scientific">Mycobacterium celatum</name>
    <dbReference type="NCBI Taxonomy" id="28045"/>
    <lineage>
        <taxon>Bacteria</taxon>
        <taxon>Bacillati</taxon>
        <taxon>Actinomycetota</taxon>
        <taxon>Actinomycetes</taxon>
        <taxon>Mycobacteriales</taxon>
        <taxon>Mycobacteriaceae</taxon>
        <taxon>Mycobacterium</taxon>
    </lineage>
</organism>
<dbReference type="EMBL" id="LQOM01000040">
    <property type="protein sequence ID" value="ORV09197.1"/>
    <property type="molecule type" value="Genomic_DNA"/>
</dbReference>
<sequence>MDIVLGVSMAPMAVRMVLVEGEDADGVVVEQDCVEVGGSGPSSAPDQVIAAILGTREGAAEGGYRLMSTGVTWTDPREVGALRDALSTRDLRNVMLVSPLLAAAALAQTVGHALGYEYTALLFVEAESVTLAVVDTSDGSIVNLHRQQVTCAPYTGQAAADLATMVERLDGLGTRPDGLFIVGCGVDIFPIKQHLEAAAPIPVSVAEEPDMALARGAALASANAPLFASSTAALAYALDPGTGEVNRDALAPAYLDVCADAVVGTGALAYSAVPDDDDVQSRPHRPLVVIGSGVAALLVIGVVALVVSLAADVRPTVGQPPSANGNAAVPTKQAPPKPPPAAAAPSPPAAPPPPAPPPSAAPPPPAPSQAPETITAPAPVVRQAPQRVVNPAPVRQSPPRQAPAYVPPPAQQEAPPPAAPPPAAPPPPPPAAPAPPPAPPAPQMPPMTMYLHLPFVTVPIPINPPPPPAPPPGP</sequence>
<dbReference type="InterPro" id="IPR055583">
    <property type="entry name" value="DUF7159"/>
</dbReference>
<evidence type="ECO:0000259" key="3">
    <source>
        <dbReference type="Pfam" id="PF23717"/>
    </source>
</evidence>
<feature type="compositionally biased region" description="Pro residues" evidence="1">
    <location>
        <begin position="405"/>
        <end position="445"/>
    </location>
</feature>
<feature type="domain" description="DUF7159" evidence="3">
    <location>
        <begin position="2"/>
        <end position="232"/>
    </location>
</feature>
<evidence type="ECO:0000256" key="2">
    <source>
        <dbReference type="SAM" id="Phobius"/>
    </source>
</evidence>
<dbReference type="RefSeq" id="WP_085168479.1">
    <property type="nucleotide sequence ID" value="NZ_LQOM01000040.1"/>
</dbReference>
<keyword evidence="2" id="KW-0812">Transmembrane</keyword>
<protein>
    <recommendedName>
        <fullName evidence="3">DUF7159 domain-containing protein</fullName>
    </recommendedName>
</protein>
<feature type="region of interest" description="Disordered" evidence="1">
    <location>
        <begin position="316"/>
        <end position="447"/>
    </location>
</feature>
<dbReference type="Pfam" id="PF23717">
    <property type="entry name" value="DUF7159"/>
    <property type="match status" value="1"/>
</dbReference>
<accession>A0A1X1RLZ2</accession>
<proteinExistence type="predicted"/>
<keyword evidence="2" id="KW-0472">Membrane</keyword>
<keyword evidence="5" id="KW-1185">Reference proteome</keyword>